<accession>A0A0D0QC44</accession>
<keyword evidence="2" id="KW-1185">Reference proteome</keyword>
<reference evidence="1 2" key="1">
    <citation type="submission" date="2013-01" db="EMBL/GenBank/DDBJ databases">
        <authorList>
            <person name="Fiebig A."/>
            <person name="Goeker M."/>
            <person name="Klenk H.-P.P."/>
        </authorList>
    </citation>
    <scope>NUCLEOTIDE SEQUENCE [LARGE SCALE GENOMIC DNA]</scope>
    <source>
        <strain evidence="1 2">DSM 24838</strain>
    </source>
</reference>
<sequence length="137" mass="14797">MPFSIVTRAFAVILGVAVVAGGTAARSDLRNEPVITEGLIAAAMAYEIGDKCPSLNARITQGIAFLWSLEAEARALGYSRDEINAYVRSDAEKDRMEALAWQRFAQLGGVREDIATYCAVGEAQMAQDTQVGRLLSR</sequence>
<evidence type="ECO:0008006" key="3">
    <source>
        <dbReference type="Google" id="ProtNLM"/>
    </source>
</evidence>
<protein>
    <recommendedName>
        <fullName evidence="3">DUF5333 domain-containing protein</fullName>
    </recommendedName>
</protein>
<dbReference type="Proteomes" id="UP000035100">
    <property type="component" value="Unassembled WGS sequence"/>
</dbReference>
<dbReference type="EMBL" id="AONG01000008">
    <property type="protein sequence ID" value="KIQ69877.1"/>
    <property type="molecule type" value="Genomic_DNA"/>
</dbReference>
<comment type="caution">
    <text evidence="1">The sequence shown here is derived from an EMBL/GenBank/DDBJ whole genome shotgun (WGS) entry which is preliminary data.</text>
</comment>
<gene>
    <name evidence="1" type="ORF">Wenmar_01447</name>
</gene>
<dbReference type="OrthoDB" id="7658992at2"/>
<evidence type="ECO:0000313" key="2">
    <source>
        <dbReference type="Proteomes" id="UP000035100"/>
    </source>
</evidence>
<proteinExistence type="predicted"/>
<evidence type="ECO:0000313" key="1">
    <source>
        <dbReference type="EMBL" id="KIQ69877.1"/>
    </source>
</evidence>
<dbReference type="STRING" id="1123501.Wenmar_01447"/>
<dbReference type="eggNOG" id="ENOG50330KF">
    <property type="taxonomic scope" value="Bacteria"/>
</dbReference>
<dbReference type="RefSeq" id="WP_018301190.1">
    <property type="nucleotide sequence ID" value="NZ_KB902276.1"/>
</dbReference>
<dbReference type="AlphaFoldDB" id="A0A0D0QC44"/>
<dbReference type="InterPro" id="IPR020349">
    <property type="entry name" value="Uncharacterised_14.7kDa"/>
</dbReference>
<organism evidence="1 2">
    <name type="scientific">Wenxinia marina DSM 24838</name>
    <dbReference type="NCBI Taxonomy" id="1123501"/>
    <lineage>
        <taxon>Bacteria</taxon>
        <taxon>Pseudomonadati</taxon>
        <taxon>Pseudomonadota</taxon>
        <taxon>Alphaproteobacteria</taxon>
        <taxon>Rhodobacterales</taxon>
        <taxon>Roseobacteraceae</taxon>
        <taxon>Wenxinia</taxon>
    </lineage>
</organism>
<name>A0A0D0QC44_9RHOB</name>
<dbReference type="Pfam" id="PF17267">
    <property type="entry name" value="DUF5333"/>
    <property type="match status" value="1"/>
</dbReference>